<dbReference type="PANTHER" id="PTHR23310:SF105">
    <property type="entry name" value="ACYL-COA-BINDING DOMAIN-CONTAINING PROTEIN 5"/>
    <property type="match status" value="1"/>
</dbReference>
<dbReference type="SUPFAM" id="SSF47027">
    <property type="entry name" value="Acyl-CoA binding protein"/>
    <property type="match status" value="1"/>
</dbReference>
<comment type="caution">
    <text evidence="6">The sequence shown here is derived from an EMBL/GenBank/DDBJ whole genome shotgun (WGS) entry which is preliminary data.</text>
</comment>
<feature type="chain" id="PRO_5044875459" description="ACB domain-containing protein" evidence="4">
    <location>
        <begin position="23"/>
        <end position="501"/>
    </location>
</feature>
<name>A0ABD2YCB4_9GENT</name>
<feature type="region of interest" description="Disordered" evidence="3">
    <location>
        <begin position="461"/>
        <end position="501"/>
    </location>
</feature>
<reference evidence="6 7" key="1">
    <citation type="submission" date="2024-11" db="EMBL/GenBank/DDBJ databases">
        <title>A near-complete genome assembly of Cinchona calisaya.</title>
        <authorList>
            <person name="Lian D.C."/>
            <person name="Zhao X.W."/>
            <person name="Wei L."/>
        </authorList>
    </citation>
    <scope>NUCLEOTIDE SEQUENCE [LARGE SCALE GENOMIC DNA]</scope>
    <source>
        <tissue evidence="6">Nenye</tissue>
    </source>
</reference>
<evidence type="ECO:0000256" key="4">
    <source>
        <dbReference type="SAM" id="SignalP"/>
    </source>
</evidence>
<evidence type="ECO:0000259" key="5">
    <source>
        <dbReference type="PROSITE" id="PS51228"/>
    </source>
</evidence>
<feature type="domain" description="ACB" evidence="5">
    <location>
        <begin position="370"/>
        <end position="462"/>
    </location>
</feature>
<sequence>MGLFLELLLTAFVTLLISFIVAKLVSVPSSEEKTSIVDKKKKGVEEEVKLEKGLKVVRAKSKKRVKFVDDDVVRNIDHFESSEEPIKVKDFEVFEKMSGKVGILDKSFEGAAAVKRGGENKVVEGVYGYESEGVDKKSELLPCGEKIFEGSKDVGLLLDEALDREIGEEKNEDAKVDEFCGVKGGDAVASGLEGLVVEEEMKSEGIVGGDGLKLINDDVGSDKNDNVAGGERVADNAEFLDKPSEREDVEEKSEHIAIGVDKISGGKLGNVRVGSGVLDLEDLVVQENIKSEGFGGESEVSLASDDIAIPQNEESRVDGVSEVDVIGTEEGFSKDNVRVEEGILRDESIGGSDADADGDDDWEGVERSELEKVFAEAVNYVEYGGKRKDDQLASLKSDVQMQLYGLHKLAVEGPCHEPQPMALKFSARAKWNAWQRLGSMRPEVAMEEYIKILSDTDPGWMKHSSAQEDDKHHSLETRIYGDPDTNLSAFQDPQENYEVGR</sequence>
<feature type="signal peptide" evidence="4">
    <location>
        <begin position="1"/>
        <end position="22"/>
    </location>
</feature>
<keyword evidence="7" id="KW-1185">Reference proteome</keyword>
<organism evidence="6 7">
    <name type="scientific">Cinchona calisaya</name>
    <dbReference type="NCBI Taxonomy" id="153742"/>
    <lineage>
        <taxon>Eukaryota</taxon>
        <taxon>Viridiplantae</taxon>
        <taxon>Streptophyta</taxon>
        <taxon>Embryophyta</taxon>
        <taxon>Tracheophyta</taxon>
        <taxon>Spermatophyta</taxon>
        <taxon>Magnoliopsida</taxon>
        <taxon>eudicotyledons</taxon>
        <taxon>Gunneridae</taxon>
        <taxon>Pentapetalae</taxon>
        <taxon>asterids</taxon>
        <taxon>lamiids</taxon>
        <taxon>Gentianales</taxon>
        <taxon>Rubiaceae</taxon>
        <taxon>Cinchonoideae</taxon>
        <taxon>Cinchoneae</taxon>
        <taxon>Cinchona</taxon>
    </lineage>
</organism>
<comment type="similarity">
    <text evidence="1">Belongs to the ACBP family.</text>
</comment>
<dbReference type="InterPro" id="IPR014352">
    <property type="entry name" value="FERM/acyl-CoA-bd_prot_sf"/>
</dbReference>
<evidence type="ECO:0000313" key="7">
    <source>
        <dbReference type="Proteomes" id="UP001630127"/>
    </source>
</evidence>
<keyword evidence="4" id="KW-0732">Signal</keyword>
<evidence type="ECO:0000313" key="6">
    <source>
        <dbReference type="EMBL" id="KAL3505071.1"/>
    </source>
</evidence>
<protein>
    <recommendedName>
        <fullName evidence="5">ACB domain-containing protein</fullName>
    </recommendedName>
</protein>
<accession>A0ABD2YCB4</accession>
<evidence type="ECO:0000256" key="2">
    <source>
        <dbReference type="ARBA" id="ARBA00023121"/>
    </source>
</evidence>
<proteinExistence type="inferred from homology"/>
<dbReference type="Proteomes" id="UP001630127">
    <property type="component" value="Unassembled WGS sequence"/>
</dbReference>
<evidence type="ECO:0000256" key="3">
    <source>
        <dbReference type="SAM" id="MobiDB-lite"/>
    </source>
</evidence>
<dbReference type="EMBL" id="JBJUIK010000014">
    <property type="protein sequence ID" value="KAL3505071.1"/>
    <property type="molecule type" value="Genomic_DNA"/>
</dbReference>
<feature type="compositionally biased region" description="Basic and acidic residues" evidence="3">
    <location>
        <begin position="465"/>
        <end position="481"/>
    </location>
</feature>
<dbReference type="GO" id="GO:0000062">
    <property type="term" value="F:fatty-acyl-CoA binding"/>
    <property type="evidence" value="ECO:0007669"/>
    <property type="project" value="UniProtKB-ARBA"/>
</dbReference>
<dbReference type="InterPro" id="IPR000582">
    <property type="entry name" value="Acyl-CoA-binding_protein"/>
</dbReference>
<dbReference type="PROSITE" id="PS51228">
    <property type="entry name" value="ACB_2"/>
    <property type="match status" value="1"/>
</dbReference>
<feature type="compositionally biased region" description="Polar residues" evidence="3">
    <location>
        <begin position="485"/>
        <end position="494"/>
    </location>
</feature>
<evidence type="ECO:0000256" key="1">
    <source>
        <dbReference type="ARBA" id="ARBA00005567"/>
    </source>
</evidence>
<dbReference type="PANTHER" id="PTHR23310">
    <property type="entry name" value="ACYL-COA-BINDING PROTEIN, ACBP"/>
    <property type="match status" value="1"/>
</dbReference>
<gene>
    <name evidence="6" type="ORF">ACH5RR_034912</name>
</gene>
<dbReference type="AlphaFoldDB" id="A0ABD2YCB4"/>
<dbReference type="Gene3D" id="1.20.80.10">
    <property type="match status" value="1"/>
</dbReference>
<dbReference type="InterPro" id="IPR035984">
    <property type="entry name" value="Acyl-CoA-binding_sf"/>
</dbReference>
<keyword evidence="2" id="KW-0446">Lipid-binding</keyword>
<dbReference type="Pfam" id="PF00887">
    <property type="entry name" value="ACBP"/>
    <property type="match status" value="1"/>
</dbReference>